<dbReference type="Proteomes" id="UP001163603">
    <property type="component" value="Chromosome 14"/>
</dbReference>
<name>A0ACC0X5S6_9ROSI</name>
<sequence length="692" mass="77826">MGTRRSNKILILLSVFVLFICSTEAASFQPVKFSNFTSNTDSKYFKLDGDRTSIDGGALQLTYDSINNGESDNFFNNSGRIMYYQPFRIHNGDDGGEMLASFTSTFVINLFRQPQWEPGHGLAFLIAPNYSLPGSSYGRWLGLTNSSTDGSSENYFVAIEFDTRKQEFDPDGNHLGLNINSVISNKSVPLDPYNITLSPNDTSNYRVWVQYDGASKLLQVYMLKVPDVDFDLPKPSEPLLNATINLKEYLKAESYFGFSASTGQPYIQLNCVRAWTLDIDVVPKKKDWKWLIITACVGVPVLIILLICIVVYMKKVRKAKVEESHEFGRLKWLPGMPREFKYKELKKATNNFHESMRLGEGGFGIVYKGIIHEKDHDQSPTEVAVKKFSRDNIKSKGDFLAELAIIHRLRHKHLVRLVGWCHQKGKLLLVYDFMPNGSVEKYLYGNSEQTTLTWSHRYKILAGVSSALYYLHNEYDQKVVHRDLKASNILLDVEYNARLGDFGLARAIENERNSYADVGLDGVPGTKGYVAPECFHTGKATTESDVFGFGAVVLEVVCGRMPGVMIPAQEVSYTLVDWVWMLHREGRILDAVDKQLNNDFVEDEARRALLLGLACSHPIAGERPKTEDILQIITGTLPVPDVPPFKPFFTWPSMDPSFSISSILTGISLSSKDSNTMSDVSKSQKVTPRLPV</sequence>
<organism evidence="1 2">
    <name type="scientific">Pistacia integerrima</name>
    <dbReference type="NCBI Taxonomy" id="434235"/>
    <lineage>
        <taxon>Eukaryota</taxon>
        <taxon>Viridiplantae</taxon>
        <taxon>Streptophyta</taxon>
        <taxon>Embryophyta</taxon>
        <taxon>Tracheophyta</taxon>
        <taxon>Spermatophyta</taxon>
        <taxon>Magnoliopsida</taxon>
        <taxon>eudicotyledons</taxon>
        <taxon>Gunneridae</taxon>
        <taxon>Pentapetalae</taxon>
        <taxon>rosids</taxon>
        <taxon>malvids</taxon>
        <taxon>Sapindales</taxon>
        <taxon>Anacardiaceae</taxon>
        <taxon>Pistacia</taxon>
    </lineage>
</organism>
<evidence type="ECO:0000313" key="1">
    <source>
        <dbReference type="EMBL" id="KAJ0010860.1"/>
    </source>
</evidence>
<accession>A0ACC0X5S6</accession>
<keyword evidence="2" id="KW-1185">Reference proteome</keyword>
<dbReference type="EMBL" id="CM047749">
    <property type="protein sequence ID" value="KAJ0010860.1"/>
    <property type="molecule type" value="Genomic_DNA"/>
</dbReference>
<protein>
    <submittedName>
        <fullName evidence="1">Uncharacterized protein</fullName>
    </submittedName>
</protein>
<reference evidence="2" key="1">
    <citation type="journal article" date="2023" name="G3 (Bethesda)">
        <title>Genome assembly and association tests identify interacting loci associated with vigor, precocity, and sex in interspecific pistachio rootstocks.</title>
        <authorList>
            <person name="Palmer W."/>
            <person name="Jacygrad E."/>
            <person name="Sagayaradj S."/>
            <person name="Cavanaugh K."/>
            <person name="Han R."/>
            <person name="Bertier L."/>
            <person name="Beede B."/>
            <person name="Kafkas S."/>
            <person name="Golino D."/>
            <person name="Preece J."/>
            <person name="Michelmore R."/>
        </authorList>
    </citation>
    <scope>NUCLEOTIDE SEQUENCE [LARGE SCALE GENOMIC DNA]</scope>
</reference>
<gene>
    <name evidence="1" type="ORF">Pint_33974</name>
</gene>
<evidence type="ECO:0000313" key="2">
    <source>
        <dbReference type="Proteomes" id="UP001163603"/>
    </source>
</evidence>
<comment type="caution">
    <text evidence="1">The sequence shown here is derived from an EMBL/GenBank/DDBJ whole genome shotgun (WGS) entry which is preliminary data.</text>
</comment>
<proteinExistence type="predicted"/>